<keyword evidence="2" id="KW-1185">Reference proteome</keyword>
<evidence type="ECO:0000313" key="1">
    <source>
        <dbReference type="EMBL" id="OCL06062.1"/>
    </source>
</evidence>
<name>A0A8E2JQV0_9PEZI</name>
<sequence length="74" mass="8048">MPKYSRATSTRDSILNGLVVAYVSASGRGTGNFGHFVDRPAAVIIAGVLWVEDLWVDGWMGGWEDGRMMDGWGT</sequence>
<gene>
    <name evidence="1" type="ORF">AOQ84DRAFT_378988</name>
</gene>
<organism evidence="1 2">
    <name type="scientific">Glonium stellatum</name>
    <dbReference type="NCBI Taxonomy" id="574774"/>
    <lineage>
        <taxon>Eukaryota</taxon>
        <taxon>Fungi</taxon>
        <taxon>Dikarya</taxon>
        <taxon>Ascomycota</taxon>
        <taxon>Pezizomycotina</taxon>
        <taxon>Dothideomycetes</taxon>
        <taxon>Pleosporomycetidae</taxon>
        <taxon>Gloniales</taxon>
        <taxon>Gloniaceae</taxon>
        <taxon>Glonium</taxon>
    </lineage>
</organism>
<reference evidence="1 2" key="1">
    <citation type="journal article" date="2016" name="Nat. Commun.">
        <title>Ectomycorrhizal ecology is imprinted in the genome of the dominant symbiotic fungus Cenococcum geophilum.</title>
        <authorList>
            <consortium name="DOE Joint Genome Institute"/>
            <person name="Peter M."/>
            <person name="Kohler A."/>
            <person name="Ohm R.A."/>
            <person name="Kuo A."/>
            <person name="Krutzmann J."/>
            <person name="Morin E."/>
            <person name="Arend M."/>
            <person name="Barry K.W."/>
            <person name="Binder M."/>
            <person name="Choi C."/>
            <person name="Clum A."/>
            <person name="Copeland A."/>
            <person name="Grisel N."/>
            <person name="Haridas S."/>
            <person name="Kipfer T."/>
            <person name="LaButti K."/>
            <person name="Lindquist E."/>
            <person name="Lipzen A."/>
            <person name="Maire R."/>
            <person name="Meier B."/>
            <person name="Mihaltcheva S."/>
            <person name="Molinier V."/>
            <person name="Murat C."/>
            <person name="Poggeler S."/>
            <person name="Quandt C.A."/>
            <person name="Sperisen C."/>
            <person name="Tritt A."/>
            <person name="Tisserant E."/>
            <person name="Crous P.W."/>
            <person name="Henrissat B."/>
            <person name="Nehls U."/>
            <person name="Egli S."/>
            <person name="Spatafora J.W."/>
            <person name="Grigoriev I.V."/>
            <person name="Martin F.M."/>
        </authorList>
    </citation>
    <scope>NUCLEOTIDE SEQUENCE [LARGE SCALE GENOMIC DNA]</scope>
    <source>
        <strain evidence="1 2">CBS 207.34</strain>
    </source>
</reference>
<dbReference type="EMBL" id="KV750148">
    <property type="protein sequence ID" value="OCL06062.1"/>
    <property type="molecule type" value="Genomic_DNA"/>
</dbReference>
<protein>
    <submittedName>
        <fullName evidence="1">Uncharacterized protein</fullName>
    </submittedName>
</protein>
<accession>A0A8E2JQV0</accession>
<dbReference type="Proteomes" id="UP000250140">
    <property type="component" value="Unassembled WGS sequence"/>
</dbReference>
<evidence type="ECO:0000313" key="2">
    <source>
        <dbReference type="Proteomes" id="UP000250140"/>
    </source>
</evidence>
<dbReference type="AlphaFoldDB" id="A0A8E2JQV0"/>
<proteinExistence type="predicted"/>